<dbReference type="InterPro" id="IPR029154">
    <property type="entry name" value="HIBADH-like_NADP-bd"/>
</dbReference>
<keyword evidence="4" id="KW-1185">Reference proteome</keyword>
<evidence type="ECO:0000259" key="1">
    <source>
        <dbReference type="Pfam" id="PF03446"/>
    </source>
</evidence>
<dbReference type="InterPro" id="IPR006115">
    <property type="entry name" value="6PGDH_NADP-bd"/>
</dbReference>
<name>A0A8T9C377_9HELO</name>
<dbReference type="Pfam" id="PF14833">
    <property type="entry name" value="NAD_binding_11"/>
    <property type="match status" value="2"/>
</dbReference>
<dbReference type="PANTHER" id="PTHR43060:SF17">
    <property type="entry name" value="L-THREONATE DEHYDROGENASE"/>
    <property type="match status" value="1"/>
</dbReference>
<reference evidence="3 4" key="1">
    <citation type="submission" date="2018-05" db="EMBL/GenBank/DDBJ databases">
        <title>Genome sequencing and assembly of the regulated plant pathogen Lachnellula willkommii and related sister species for the development of diagnostic species identification markers.</title>
        <authorList>
            <person name="Giroux E."/>
            <person name="Bilodeau G."/>
        </authorList>
    </citation>
    <scope>NUCLEOTIDE SEQUENCE [LARGE SCALE GENOMIC DNA]</scope>
    <source>
        <strain evidence="3 4">CBS 268.59</strain>
    </source>
</reference>
<feature type="domain" description="6-phosphogluconate dehydrogenase NADP-binding" evidence="1">
    <location>
        <begin position="327"/>
        <end position="484"/>
    </location>
</feature>
<protein>
    <submittedName>
        <fullName evidence="3">L-threonate dehydrogenase</fullName>
    </submittedName>
</protein>
<proteinExistence type="predicted"/>
<dbReference type="Gene3D" id="3.40.50.720">
    <property type="entry name" value="NAD(P)-binding Rossmann-like Domain"/>
    <property type="match status" value="2"/>
</dbReference>
<dbReference type="InterPro" id="IPR008927">
    <property type="entry name" value="6-PGluconate_DH-like_C_sf"/>
</dbReference>
<dbReference type="InterPro" id="IPR013328">
    <property type="entry name" value="6PGD_dom2"/>
</dbReference>
<feature type="domain" description="6-phosphogluconate dehydrogenase NADP-binding" evidence="1">
    <location>
        <begin position="8"/>
        <end position="169"/>
    </location>
</feature>
<dbReference type="GO" id="GO:0051287">
    <property type="term" value="F:NAD binding"/>
    <property type="evidence" value="ECO:0007669"/>
    <property type="project" value="InterPro"/>
</dbReference>
<dbReference type="PANTHER" id="PTHR43060">
    <property type="entry name" value="3-HYDROXYISOBUTYRATE DEHYDROGENASE-LIKE 1, MITOCHONDRIAL-RELATED"/>
    <property type="match status" value="1"/>
</dbReference>
<evidence type="ECO:0000313" key="3">
    <source>
        <dbReference type="EMBL" id="TVY71269.1"/>
    </source>
</evidence>
<evidence type="ECO:0000259" key="2">
    <source>
        <dbReference type="Pfam" id="PF14833"/>
    </source>
</evidence>
<dbReference type="GO" id="GO:0016491">
    <property type="term" value="F:oxidoreductase activity"/>
    <property type="evidence" value="ECO:0007669"/>
    <property type="project" value="InterPro"/>
</dbReference>
<dbReference type="Gene3D" id="1.10.1040.10">
    <property type="entry name" value="N-(1-d-carboxylethyl)-l-norvaline Dehydrogenase, domain 2"/>
    <property type="match status" value="2"/>
</dbReference>
<dbReference type="GO" id="GO:0050661">
    <property type="term" value="F:NADP binding"/>
    <property type="evidence" value="ECO:0007669"/>
    <property type="project" value="InterPro"/>
</dbReference>
<dbReference type="InterPro" id="IPR036291">
    <property type="entry name" value="NAD(P)-bd_dom_sf"/>
</dbReference>
<comment type="caution">
    <text evidence="3">The sequence shown here is derived from an EMBL/GenBank/DDBJ whole genome shotgun (WGS) entry which is preliminary data.</text>
</comment>
<evidence type="ECO:0000313" key="4">
    <source>
        <dbReference type="Proteomes" id="UP000469558"/>
    </source>
</evidence>
<dbReference type="SUPFAM" id="SSF51735">
    <property type="entry name" value="NAD(P)-binding Rossmann-fold domains"/>
    <property type="match status" value="2"/>
</dbReference>
<dbReference type="AlphaFoldDB" id="A0A8T9C377"/>
<dbReference type="OrthoDB" id="48988at2759"/>
<dbReference type="EMBL" id="QGMK01001288">
    <property type="protein sequence ID" value="TVY71269.1"/>
    <property type="molecule type" value="Genomic_DNA"/>
</dbReference>
<dbReference type="PROSITE" id="PS00895">
    <property type="entry name" value="3_HYDROXYISOBUT_DH"/>
    <property type="match status" value="1"/>
</dbReference>
<gene>
    <name evidence="3" type="primary">ltnD</name>
    <name evidence="3" type="ORF">LSUE1_G006344</name>
</gene>
<dbReference type="InterPro" id="IPR002204">
    <property type="entry name" value="3-OH-isobutyrate_DH-rel_CS"/>
</dbReference>
<dbReference type="SUPFAM" id="SSF48179">
    <property type="entry name" value="6-phosphogluconate dehydrogenase C-terminal domain-like"/>
    <property type="match status" value="2"/>
</dbReference>
<feature type="domain" description="3-hydroxyisobutyrate dehydrogenase-like NAD-binding" evidence="2">
    <location>
        <begin position="175"/>
        <end position="295"/>
    </location>
</feature>
<feature type="non-terminal residue" evidence="3">
    <location>
        <position position="1"/>
    </location>
</feature>
<feature type="domain" description="3-hydroxyisobutyrate dehydrogenase-like NAD-binding" evidence="2">
    <location>
        <begin position="497"/>
        <end position="616"/>
    </location>
</feature>
<accession>A0A8T9C377</accession>
<dbReference type="Proteomes" id="UP000469558">
    <property type="component" value="Unassembled WGS sequence"/>
</dbReference>
<dbReference type="Pfam" id="PF03446">
    <property type="entry name" value="NAD_binding_2"/>
    <property type="match status" value="2"/>
</dbReference>
<sequence length="639" mass="66482">MDSNNPVKVAFAGLGAMGFGMASHLVKSGYEVTGFDIYEPSLEKFRKVGGRISFSPREAAKGNDFFICMVANSQQAESVLFDSENGAAQALPLHANIILCSTVPSAYLTSIQSKLESIDRPDILLVDSPVSGGTVRAAEGKLTILTSGTEQALQRSHEILTSLSEKLYVIPGGVGAASNVKMINQLLAGVHIAAAAEAMGLAAKAGLNTRQVYDIIVNAAGNSWMFENRVPHMLDNDLTPFSALDIFVKDMGIVTSSARLHGFPLPLSAAAEQLYLSASSQAFGREDDSGLVRVYTPSNHTLVHEQAKDADTAPILTPSVTPLEICKVGIVGLGAMGIGMATSLVKAGYPVCGYDSWAPSVQKFTAAGGKATAAESPSEAAEGAEILIMMVQNAAQAEDVLFGLGKAVETLKEGGIVILASTVPPSFATELGKRLASSGNNLQLIDAPVSGGVARAASGELTILSSGDEVTLSKARPVLAAMSGSAKNLYHIRGGAGAASSVKLINQLLAGVHIAAAAEAMAFGAKLGLDTQSLYEIIKNAAGGSWMFENRVPTMLTGDWTPHSQLAIFVKDLGIVLDEAKRLTYSAPLSAAAHQLYLMGASHGWSKEADGGVVRVWELMTGVSVSASAKAPPPPLHPQ</sequence>
<organism evidence="3 4">
    <name type="scientific">Lachnellula suecica</name>
    <dbReference type="NCBI Taxonomy" id="602035"/>
    <lineage>
        <taxon>Eukaryota</taxon>
        <taxon>Fungi</taxon>
        <taxon>Dikarya</taxon>
        <taxon>Ascomycota</taxon>
        <taxon>Pezizomycotina</taxon>
        <taxon>Leotiomycetes</taxon>
        <taxon>Helotiales</taxon>
        <taxon>Lachnaceae</taxon>
        <taxon>Lachnellula</taxon>
    </lineage>
</organism>